<reference evidence="1" key="2">
    <citation type="journal article" date="2024" name="Plant">
        <title>Genomic evolution and insights into agronomic trait innovations of Sesamum species.</title>
        <authorList>
            <person name="Miao H."/>
            <person name="Wang L."/>
            <person name="Qu L."/>
            <person name="Liu H."/>
            <person name="Sun Y."/>
            <person name="Le M."/>
            <person name="Wang Q."/>
            <person name="Wei S."/>
            <person name="Zheng Y."/>
            <person name="Lin W."/>
            <person name="Duan Y."/>
            <person name="Cao H."/>
            <person name="Xiong S."/>
            <person name="Wang X."/>
            <person name="Wei L."/>
            <person name="Li C."/>
            <person name="Ma Q."/>
            <person name="Ju M."/>
            <person name="Zhao R."/>
            <person name="Li G."/>
            <person name="Mu C."/>
            <person name="Tian Q."/>
            <person name="Mei H."/>
            <person name="Zhang T."/>
            <person name="Gao T."/>
            <person name="Zhang H."/>
        </authorList>
    </citation>
    <scope>NUCLEOTIDE SEQUENCE</scope>
    <source>
        <strain evidence="1">KEN1</strain>
    </source>
</reference>
<name>A0AAW2UHY8_9LAMI</name>
<dbReference type="Pfam" id="PF02992">
    <property type="entry name" value="Transposase_21"/>
    <property type="match status" value="1"/>
</dbReference>
<dbReference type="InterPro" id="IPR004242">
    <property type="entry name" value="Transposase_21"/>
</dbReference>
<dbReference type="AlphaFoldDB" id="A0AAW2UHY8"/>
<comment type="caution">
    <text evidence="1">The sequence shown here is derived from an EMBL/GenBank/DDBJ whole genome shotgun (WGS) entry which is preliminary data.</text>
</comment>
<accession>A0AAW2UHY8</accession>
<dbReference type="EMBL" id="JACGWN010000012">
    <property type="protein sequence ID" value="KAL0416607.1"/>
    <property type="molecule type" value="Genomic_DNA"/>
</dbReference>
<sequence length="214" mass="25306">MYWKDDVDLEYCKFCGDARYKPTRGQDPHRKKSPYDVLRRFCTARSVWWYLFTLARYHYTVQSPPGMCMSSEYMFLTMVIFGSSNLKRLIDVYLKPLIEELLQLWHVGVRTYDHATDNEFIMWAVLMWTVDDLPPMGWHLDGVPSGLWDVRNKKAFMKNHVKNKVAHPRLSGDQLLDWVAAINPAVELMSLSLPEGYSTDHKWMKKSIFWDLPY</sequence>
<reference evidence="1" key="1">
    <citation type="submission" date="2020-06" db="EMBL/GenBank/DDBJ databases">
        <authorList>
            <person name="Li T."/>
            <person name="Hu X."/>
            <person name="Zhang T."/>
            <person name="Song X."/>
            <person name="Zhang H."/>
            <person name="Dai N."/>
            <person name="Sheng W."/>
            <person name="Hou X."/>
            <person name="Wei L."/>
        </authorList>
    </citation>
    <scope>NUCLEOTIDE SEQUENCE</scope>
    <source>
        <strain evidence="1">KEN1</strain>
        <tissue evidence="1">Leaf</tissue>
    </source>
</reference>
<gene>
    <name evidence="1" type="ORF">Slati_3492600</name>
</gene>
<dbReference type="PANTHER" id="PTHR10775:SF185">
    <property type="entry name" value="OS08G0208400 PROTEIN"/>
    <property type="match status" value="1"/>
</dbReference>
<proteinExistence type="predicted"/>
<protein>
    <submittedName>
        <fullName evidence="1">Uncharacterized protein</fullName>
    </submittedName>
</protein>
<evidence type="ECO:0000313" key="1">
    <source>
        <dbReference type="EMBL" id="KAL0416607.1"/>
    </source>
</evidence>
<dbReference type="PANTHER" id="PTHR10775">
    <property type="entry name" value="OS08G0208400 PROTEIN"/>
    <property type="match status" value="1"/>
</dbReference>
<organism evidence="1">
    <name type="scientific">Sesamum latifolium</name>
    <dbReference type="NCBI Taxonomy" id="2727402"/>
    <lineage>
        <taxon>Eukaryota</taxon>
        <taxon>Viridiplantae</taxon>
        <taxon>Streptophyta</taxon>
        <taxon>Embryophyta</taxon>
        <taxon>Tracheophyta</taxon>
        <taxon>Spermatophyta</taxon>
        <taxon>Magnoliopsida</taxon>
        <taxon>eudicotyledons</taxon>
        <taxon>Gunneridae</taxon>
        <taxon>Pentapetalae</taxon>
        <taxon>asterids</taxon>
        <taxon>lamiids</taxon>
        <taxon>Lamiales</taxon>
        <taxon>Pedaliaceae</taxon>
        <taxon>Sesamum</taxon>
    </lineage>
</organism>